<evidence type="ECO:0000256" key="3">
    <source>
        <dbReference type="ARBA" id="ARBA00023157"/>
    </source>
</evidence>
<evidence type="ECO:0000256" key="1">
    <source>
        <dbReference type="ARBA" id="ARBA00004479"/>
    </source>
</evidence>
<evidence type="ECO:0000313" key="8">
    <source>
        <dbReference type="EMBL" id="CAH3173989.1"/>
    </source>
</evidence>
<organism evidence="8 9">
    <name type="scientific">Porites evermanni</name>
    <dbReference type="NCBI Taxonomy" id="104178"/>
    <lineage>
        <taxon>Eukaryota</taxon>
        <taxon>Metazoa</taxon>
        <taxon>Cnidaria</taxon>
        <taxon>Anthozoa</taxon>
        <taxon>Hexacorallia</taxon>
        <taxon>Scleractinia</taxon>
        <taxon>Fungiina</taxon>
        <taxon>Poritidae</taxon>
        <taxon>Porites</taxon>
    </lineage>
</organism>
<comment type="caution">
    <text evidence="8">The sequence shown here is derived from an EMBL/GenBank/DDBJ whole genome shotgun (WGS) entry which is preliminary data.</text>
</comment>
<dbReference type="InterPro" id="IPR003599">
    <property type="entry name" value="Ig_sub"/>
</dbReference>
<keyword evidence="9" id="KW-1185">Reference proteome</keyword>
<gene>
    <name evidence="8" type="ORF">PEVE_00009320</name>
</gene>
<keyword evidence="4" id="KW-0325">Glycoprotein</keyword>
<reference evidence="8 9" key="1">
    <citation type="submission" date="2022-05" db="EMBL/GenBank/DDBJ databases">
        <authorList>
            <consortium name="Genoscope - CEA"/>
            <person name="William W."/>
        </authorList>
    </citation>
    <scope>NUCLEOTIDE SEQUENCE [LARGE SCALE GENOMIC DNA]</scope>
</reference>
<evidence type="ECO:0000256" key="2">
    <source>
        <dbReference type="ARBA" id="ARBA00023136"/>
    </source>
</evidence>
<feature type="non-terminal residue" evidence="8">
    <location>
        <position position="1"/>
    </location>
</feature>
<dbReference type="Gene3D" id="2.60.40.10">
    <property type="entry name" value="Immunoglobulins"/>
    <property type="match status" value="2"/>
</dbReference>
<dbReference type="SMART" id="SM00408">
    <property type="entry name" value="IGc2"/>
    <property type="match status" value="2"/>
</dbReference>
<dbReference type="Pfam" id="PF13927">
    <property type="entry name" value="Ig_3"/>
    <property type="match status" value="2"/>
</dbReference>
<protein>
    <recommendedName>
        <fullName evidence="7">Ig-like domain-containing protein</fullName>
    </recommendedName>
</protein>
<feature type="domain" description="Ig-like" evidence="7">
    <location>
        <begin position="247"/>
        <end position="330"/>
    </location>
</feature>
<dbReference type="PROSITE" id="PS50835">
    <property type="entry name" value="IG_LIKE"/>
    <property type="match status" value="2"/>
</dbReference>
<evidence type="ECO:0000256" key="5">
    <source>
        <dbReference type="ARBA" id="ARBA00023319"/>
    </source>
</evidence>
<dbReference type="InterPro" id="IPR003598">
    <property type="entry name" value="Ig_sub2"/>
</dbReference>
<evidence type="ECO:0000259" key="7">
    <source>
        <dbReference type="PROSITE" id="PS50835"/>
    </source>
</evidence>
<dbReference type="Proteomes" id="UP001159427">
    <property type="component" value="Unassembled WGS sequence"/>
</dbReference>
<evidence type="ECO:0000256" key="6">
    <source>
        <dbReference type="SAM" id="MobiDB-lite"/>
    </source>
</evidence>
<sequence>TEFQEIVESVPSRHPRERRNIPPTFSALSLQQIRQEINRKFTQACTTADKLCQTGQQGPKGEKGALGYPGYKGEKGTPGETGPRGPIGLTGAQGISGKQGPTGARGVKGEKGEEGAVGSPGAKGDTGPMGPTGDKGSIGFKGNKGNRGFTGIQGPKGECSVTPKIFVFPESQHVFVNKSATFYCWVEGQMSKKITWRKLGGSQPRDIRTKDGELHINNAKRSHSGSYLCIAFTSYGIFQAITILEIEEYLVLTRKPPSHVFADLGSTIKLCCEAEASLVWSKAQTALTLVPSSQQNGCLILSNVNRESAGKYTCRASNDLGFADATTEVIVRGLGISCTVRVELIALGEIVFDEIISFESTFFKAFCAQGWMLIARFSNKDTKNWMVDHGTWWYDRYTPSGSTDKYYENYDMISPAFGLVRGREFKITRSDDWRHTPLLQTTGNCLGGQTFRSKITSYGDFRNGKVWSSNRCLGSCTVQYGGQYKTTGAFQQAECSGNIQSSNKIGFWCHWGSDGSVMMIGGGGSGCGRADHGIGITEAYDASFVEKGKLGSYGTELDFGHNGDTSSPRFYVSSGYSLNLWIR</sequence>
<dbReference type="InterPro" id="IPR036179">
    <property type="entry name" value="Ig-like_dom_sf"/>
</dbReference>
<dbReference type="PANTHER" id="PTHR11640:SF158">
    <property type="entry name" value="V-SET AND IMMUNOGLOBULIN DOMAIN-CONTAINING PROTEIN 10-LIKE 2"/>
    <property type="match status" value="1"/>
</dbReference>
<dbReference type="Pfam" id="PF01391">
    <property type="entry name" value="Collagen"/>
    <property type="match status" value="1"/>
</dbReference>
<dbReference type="EMBL" id="CALNXI010001642">
    <property type="protein sequence ID" value="CAH3173989.1"/>
    <property type="molecule type" value="Genomic_DNA"/>
</dbReference>
<dbReference type="InterPro" id="IPR013783">
    <property type="entry name" value="Ig-like_fold"/>
</dbReference>
<keyword evidence="5" id="KW-0393">Immunoglobulin domain</keyword>
<name>A0ABN8R960_9CNID</name>
<evidence type="ECO:0000256" key="4">
    <source>
        <dbReference type="ARBA" id="ARBA00023180"/>
    </source>
</evidence>
<evidence type="ECO:0000313" key="9">
    <source>
        <dbReference type="Proteomes" id="UP001159427"/>
    </source>
</evidence>
<feature type="domain" description="Ig-like" evidence="7">
    <location>
        <begin position="163"/>
        <end position="231"/>
    </location>
</feature>
<dbReference type="PANTHER" id="PTHR11640">
    <property type="entry name" value="NEPHRIN"/>
    <property type="match status" value="1"/>
</dbReference>
<comment type="subcellular location">
    <subcellularLocation>
        <location evidence="1">Membrane</location>
        <topology evidence="1">Single-pass type I membrane protein</topology>
    </subcellularLocation>
</comment>
<accession>A0ABN8R960</accession>
<dbReference type="SMART" id="SM00409">
    <property type="entry name" value="IG"/>
    <property type="match status" value="2"/>
</dbReference>
<dbReference type="SUPFAM" id="SSF48726">
    <property type="entry name" value="Immunoglobulin"/>
    <property type="match status" value="2"/>
</dbReference>
<keyword evidence="2" id="KW-0472">Membrane</keyword>
<keyword evidence="3" id="KW-1015">Disulfide bond</keyword>
<dbReference type="InterPro" id="IPR051275">
    <property type="entry name" value="Cell_adhesion_signaling"/>
</dbReference>
<dbReference type="InterPro" id="IPR007110">
    <property type="entry name" value="Ig-like_dom"/>
</dbReference>
<proteinExistence type="predicted"/>
<feature type="region of interest" description="Disordered" evidence="6">
    <location>
        <begin position="1"/>
        <end position="21"/>
    </location>
</feature>
<feature type="region of interest" description="Disordered" evidence="6">
    <location>
        <begin position="56"/>
        <end position="130"/>
    </location>
</feature>
<dbReference type="InterPro" id="IPR008160">
    <property type="entry name" value="Collagen"/>
</dbReference>